<dbReference type="Gene3D" id="3.40.50.1820">
    <property type="entry name" value="alpha/beta hydrolase"/>
    <property type="match status" value="1"/>
</dbReference>
<dbReference type="InterPro" id="IPR050471">
    <property type="entry name" value="AB_hydrolase"/>
</dbReference>
<protein>
    <recommendedName>
        <fullName evidence="1">AB hydrolase-1 domain-containing protein</fullName>
    </recommendedName>
</protein>
<dbReference type="EMBL" id="CADCVL010000067">
    <property type="protein sequence ID" value="CAA9467243.1"/>
    <property type="molecule type" value="Genomic_DNA"/>
</dbReference>
<dbReference type="AlphaFoldDB" id="A0A6J4RA81"/>
<evidence type="ECO:0000259" key="1">
    <source>
        <dbReference type="Pfam" id="PF12697"/>
    </source>
</evidence>
<dbReference type="GO" id="GO:0046503">
    <property type="term" value="P:glycerolipid catabolic process"/>
    <property type="evidence" value="ECO:0007669"/>
    <property type="project" value="TreeGrafter"/>
</dbReference>
<proteinExistence type="predicted"/>
<feature type="non-terminal residue" evidence="2">
    <location>
        <position position="124"/>
    </location>
</feature>
<dbReference type="PANTHER" id="PTHR43433">
    <property type="entry name" value="HYDROLASE, ALPHA/BETA FOLD FAMILY PROTEIN"/>
    <property type="match status" value="1"/>
</dbReference>
<reference evidence="2" key="1">
    <citation type="submission" date="2020-02" db="EMBL/GenBank/DDBJ databases">
        <authorList>
            <person name="Meier V. D."/>
        </authorList>
    </citation>
    <scope>NUCLEOTIDE SEQUENCE</scope>
    <source>
        <strain evidence="2">AVDCRST_MAG65</strain>
    </source>
</reference>
<organism evidence="2">
    <name type="scientific">uncultured Solirubrobacteraceae bacterium</name>
    <dbReference type="NCBI Taxonomy" id="1162706"/>
    <lineage>
        <taxon>Bacteria</taxon>
        <taxon>Bacillati</taxon>
        <taxon>Actinomycetota</taxon>
        <taxon>Thermoleophilia</taxon>
        <taxon>Solirubrobacterales</taxon>
        <taxon>Solirubrobacteraceae</taxon>
        <taxon>environmental samples</taxon>
    </lineage>
</organism>
<accession>A0A6J4RA81</accession>
<evidence type="ECO:0000313" key="2">
    <source>
        <dbReference type="EMBL" id="CAA9467243.1"/>
    </source>
</evidence>
<dbReference type="InterPro" id="IPR000073">
    <property type="entry name" value="AB_hydrolase_1"/>
</dbReference>
<dbReference type="Pfam" id="PF12697">
    <property type="entry name" value="Abhydrolase_6"/>
    <property type="match status" value="1"/>
</dbReference>
<name>A0A6J4RA81_9ACTN</name>
<dbReference type="InterPro" id="IPR029058">
    <property type="entry name" value="AB_hydrolase_fold"/>
</dbReference>
<dbReference type="PANTHER" id="PTHR43433:SF5">
    <property type="entry name" value="AB HYDROLASE-1 DOMAIN-CONTAINING PROTEIN"/>
    <property type="match status" value="1"/>
</dbReference>
<gene>
    <name evidence="2" type="ORF">AVDCRST_MAG65-408</name>
</gene>
<dbReference type="GO" id="GO:0004806">
    <property type="term" value="F:triacylglycerol lipase activity"/>
    <property type="evidence" value="ECO:0007669"/>
    <property type="project" value="TreeGrafter"/>
</dbReference>
<dbReference type="SUPFAM" id="SSF53474">
    <property type="entry name" value="alpha/beta-Hydrolases"/>
    <property type="match status" value="1"/>
</dbReference>
<feature type="domain" description="AB hydrolase-1" evidence="1">
    <location>
        <begin position="44"/>
        <end position="114"/>
    </location>
</feature>
<sequence>MTTRSSATVRSADGTSIAYTRRGTGPAVILIDGALCHRGMGPNFELGGLLAERGLTTYVYDRRGRGESGMTGPYALEREVEDVAALLEAAGGSAALFGISSGAALALEAAAVLDGIDRVICFEP</sequence>